<keyword evidence="4" id="KW-1185">Reference proteome</keyword>
<feature type="coiled-coil region" evidence="1">
    <location>
        <begin position="106"/>
        <end position="154"/>
    </location>
</feature>
<dbReference type="Proteomes" id="UP000649617">
    <property type="component" value="Unassembled WGS sequence"/>
</dbReference>
<organism evidence="3 4">
    <name type="scientific">Symbiodinium pilosum</name>
    <name type="common">Dinoflagellate</name>
    <dbReference type="NCBI Taxonomy" id="2952"/>
    <lineage>
        <taxon>Eukaryota</taxon>
        <taxon>Sar</taxon>
        <taxon>Alveolata</taxon>
        <taxon>Dinophyceae</taxon>
        <taxon>Suessiales</taxon>
        <taxon>Symbiodiniaceae</taxon>
        <taxon>Symbiodinium</taxon>
    </lineage>
</organism>
<name>A0A812WL75_SYMPI</name>
<reference evidence="3" key="1">
    <citation type="submission" date="2021-02" db="EMBL/GenBank/DDBJ databases">
        <authorList>
            <person name="Dougan E. K."/>
            <person name="Rhodes N."/>
            <person name="Thang M."/>
            <person name="Chan C."/>
        </authorList>
    </citation>
    <scope>NUCLEOTIDE SEQUENCE</scope>
</reference>
<evidence type="ECO:0000313" key="4">
    <source>
        <dbReference type="Proteomes" id="UP000649617"/>
    </source>
</evidence>
<protein>
    <submittedName>
        <fullName evidence="3">EryA protein</fullName>
    </submittedName>
</protein>
<accession>A0A812WL75</accession>
<sequence>MSAASGLGDFGGLPEFVEQPHQGPGVVSPLHGDDTLEIMADQMQLEEMDNEIFEPLNQFDDDLKDLMIDCITEKVRRILSLDPSKYKNGRLPFGLKPDKGIAFGDDEDLEAELERLREQNERLKEENEELLRKLEVARAAADRWKQKFLELQNAAGEVKAPKSREKPARPKYIPEFAILPRYVFQSYTLGGSL</sequence>
<gene>
    <name evidence="3" type="primary">eryA</name>
    <name evidence="3" type="ORF">SPIL2461_LOCUS19275</name>
</gene>
<evidence type="ECO:0000313" key="3">
    <source>
        <dbReference type="EMBL" id="CAE7688685.1"/>
    </source>
</evidence>
<dbReference type="AlphaFoldDB" id="A0A812WL75"/>
<evidence type="ECO:0000256" key="1">
    <source>
        <dbReference type="SAM" id="Coils"/>
    </source>
</evidence>
<feature type="region of interest" description="Disordered" evidence="2">
    <location>
        <begin position="1"/>
        <end position="29"/>
    </location>
</feature>
<comment type="caution">
    <text evidence="3">The sequence shown here is derived from an EMBL/GenBank/DDBJ whole genome shotgun (WGS) entry which is preliminary data.</text>
</comment>
<dbReference type="EMBL" id="CAJNIZ010044433">
    <property type="protein sequence ID" value="CAE7688685.1"/>
    <property type="molecule type" value="Genomic_DNA"/>
</dbReference>
<evidence type="ECO:0000256" key="2">
    <source>
        <dbReference type="SAM" id="MobiDB-lite"/>
    </source>
</evidence>
<dbReference type="OrthoDB" id="10543926at2759"/>
<keyword evidence="1" id="KW-0175">Coiled coil</keyword>
<proteinExistence type="predicted"/>